<dbReference type="EMBL" id="QETF01000001">
    <property type="protein sequence ID" value="PWG18460.1"/>
    <property type="molecule type" value="Genomic_DNA"/>
</dbReference>
<dbReference type="InterPro" id="IPR011008">
    <property type="entry name" value="Dimeric_a/b-barrel"/>
</dbReference>
<name>A0A2V1P9Q4_9RHOB</name>
<comment type="caution">
    <text evidence="1">The sequence shown here is derived from an EMBL/GenBank/DDBJ whole genome shotgun (WGS) entry which is preliminary data.</text>
</comment>
<sequence length="105" mass="11551">MTPGYTFMSKSTAKPGRLDDLIRITAGPPQAMEGKVDGLIAYQVGVDRERNTVIVWSTFDTRAALYDYLETDYGNANHGDAAEMEAIIETFEMFDLTPTVGKIPA</sequence>
<proteinExistence type="predicted"/>
<accession>A0A2V1P9Q4</accession>
<gene>
    <name evidence="1" type="ORF">DFK10_00595</name>
</gene>
<dbReference type="AlphaFoldDB" id="A0A2V1P9Q4"/>
<reference evidence="2" key="1">
    <citation type="submission" date="2018-05" db="EMBL/GenBank/DDBJ databases">
        <authorList>
            <person name="Du Z."/>
            <person name="Wang X."/>
        </authorList>
    </citation>
    <scope>NUCLEOTIDE SEQUENCE [LARGE SCALE GENOMIC DNA]</scope>
    <source>
        <strain evidence="2">WDS4C29</strain>
    </source>
</reference>
<organism evidence="1 2">
    <name type="scientific">Salibaculum griseiflavum</name>
    <dbReference type="NCBI Taxonomy" id="1914409"/>
    <lineage>
        <taxon>Bacteria</taxon>
        <taxon>Pseudomonadati</taxon>
        <taxon>Pseudomonadota</taxon>
        <taxon>Alphaproteobacteria</taxon>
        <taxon>Rhodobacterales</taxon>
        <taxon>Roseobacteraceae</taxon>
        <taxon>Salibaculum</taxon>
    </lineage>
</organism>
<protein>
    <recommendedName>
        <fullName evidence="3">Antibiotic biosynthesis monooxygenase</fullName>
    </recommendedName>
</protein>
<evidence type="ECO:0000313" key="1">
    <source>
        <dbReference type="EMBL" id="PWG18460.1"/>
    </source>
</evidence>
<keyword evidence="2" id="KW-1185">Reference proteome</keyword>
<evidence type="ECO:0000313" key="2">
    <source>
        <dbReference type="Proteomes" id="UP000245293"/>
    </source>
</evidence>
<dbReference type="SUPFAM" id="SSF54909">
    <property type="entry name" value="Dimeric alpha+beta barrel"/>
    <property type="match status" value="1"/>
</dbReference>
<dbReference type="Proteomes" id="UP000245293">
    <property type="component" value="Unassembled WGS sequence"/>
</dbReference>
<dbReference type="RefSeq" id="WP_217810020.1">
    <property type="nucleotide sequence ID" value="NZ_QETF01000001.1"/>
</dbReference>
<dbReference type="Gene3D" id="3.30.70.100">
    <property type="match status" value="1"/>
</dbReference>
<evidence type="ECO:0008006" key="3">
    <source>
        <dbReference type="Google" id="ProtNLM"/>
    </source>
</evidence>